<dbReference type="InterPro" id="IPR011766">
    <property type="entry name" value="TPP_enzyme_TPP-bd"/>
</dbReference>
<dbReference type="Gene3D" id="3.40.50.970">
    <property type="match status" value="2"/>
</dbReference>
<reference evidence="8 9" key="1">
    <citation type="journal article" date="2019" name="Int. J. Syst. Evol. Microbiol.">
        <title>The Global Catalogue of Microorganisms (GCM) 10K type strain sequencing project: providing services to taxonomists for standard genome sequencing and annotation.</title>
        <authorList>
            <consortium name="The Broad Institute Genomics Platform"/>
            <consortium name="The Broad Institute Genome Sequencing Center for Infectious Disease"/>
            <person name="Wu L."/>
            <person name="Ma J."/>
        </authorList>
    </citation>
    <scope>NUCLEOTIDE SEQUENCE [LARGE SCALE GENOMIC DNA]</scope>
    <source>
        <strain evidence="8 9">JCM 14942</strain>
    </source>
</reference>
<protein>
    <submittedName>
        <fullName evidence="8">Thiamine pyrophosphate-binding protein</fullName>
    </submittedName>
</protein>
<dbReference type="RefSeq" id="WP_344111917.1">
    <property type="nucleotide sequence ID" value="NZ_BAAAOR010000014.1"/>
</dbReference>
<evidence type="ECO:0000313" key="9">
    <source>
        <dbReference type="Proteomes" id="UP001500842"/>
    </source>
</evidence>
<dbReference type="InterPro" id="IPR029035">
    <property type="entry name" value="DHS-like_NAD/FAD-binding_dom"/>
</dbReference>
<dbReference type="InterPro" id="IPR029061">
    <property type="entry name" value="THDP-binding"/>
</dbReference>
<feature type="compositionally biased region" description="Basic and acidic residues" evidence="4">
    <location>
        <begin position="573"/>
        <end position="584"/>
    </location>
</feature>
<dbReference type="Gene3D" id="3.40.50.1220">
    <property type="entry name" value="TPP-binding domain"/>
    <property type="match status" value="1"/>
</dbReference>
<evidence type="ECO:0000256" key="1">
    <source>
        <dbReference type="ARBA" id="ARBA00007812"/>
    </source>
</evidence>
<dbReference type="SUPFAM" id="SSF52518">
    <property type="entry name" value="Thiamin diphosphate-binding fold (THDP-binding)"/>
    <property type="match status" value="2"/>
</dbReference>
<dbReference type="CDD" id="cd07035">
    <property type="entry name" value="TPP_PYR_POX_like"/>
    <property type="match status" value="1"/>
</dbReference>
<comment type="caution">
    <text evidence="8">The sequence shown here is derived from an EMBL/GenBank/DDBJ whole genome shotgun (WGS) entry which is preliminary data.</text>
</comment>
<feature type="domain" description="Thiamine pyrophosphate enzyme N-terminal TPP-binding" evidence="7">
    <location>
        <begin position="4"/>
        <end position="116"/>
    </location>
</feature>
<keyword evidence="9" id="KW-1185">Reference proteome</keyword>
<feature type="region of interest" description="Disordered" evidence="4">
    <location>
        <begin position="561"/>
        <end position="584"/>
    </location>
</feature>
<evidence type="ECO:0000256" key="2">
    <source>
        <dbReference type="ARBA" id="ARBA00023052"/>
    </source>
</evidence>
<dbReference type="InterPro" id="IPR045229">
    <property type="entry name" value="TPP_enz"/>
</dbReference>
<dbReference type="EMBL" id="BAAAOR010000014">
    <property type="protein sequence ID" value="GAA1515398.1"/>
    <property type="molecule type" value="Genomic_DNA"/>
</dbReference>
<dbReference type="SUPFAM" id="SSF52467">
    <property type="entry name" value="DHS-like NAD/FAD-binding domain"/>
    <property type="match status" value="1"/>
</dbReference>
<gene>
    <name evidence="8" type="ORF">GCM10009788_19690</name>
</gene>
<dbReference type="PANTHER" id="PTHR18968">
    <property type="entry name" value="THIAMINE PYROPHOSPHATE ENZYMES"/>
    <property type="match status" value="1"/>
</dbReference>
<feature type="domain" description="Thiamine pyrophosphate enzyme TPP-binding" evidence="6">
    <location>
        <begin position="402"/>
        <end position="556"/>
    </location>
</feature>
<proteinExistence type="inferred from homology"/>
<keyword evidence="2 3" id="KW-0786">Thiamine pyrophosphate</keyword>
<dbReference type="Proteomes" id="UP001500842">
    <property type="component" value="Unassembled WGS sequence"/>
</dbReference>
<feature type="domain" description="Thiamine pyrophosphate enzyme central" evidence="5">
    <location>
        <begin position="200"/>
        <end position="338"/>
    </location>
</feature>
<comment type="similarity">
    <text evidence="1 3">Belongs to the TPP enzyme family.</text>
</comment>
<organism evidence="8 9">
    <name type="scientific">Nocardioides humi</name>
    <dbReference type="NCBI Taxonomy" id="449461"/>
    <lineage>
        <taxon>Bacteria</taxon>
        <taxon>Bacillati</taxon>
        <taxon>Actinomycetota</taxon>
        <taxon>Actinomycetes</taxon>
        <taxon>Propionibacteriales</taxon>
        <taxon>Nocardioidaceae</taxon>
        <taxon>Nocardioides</taxon>
    </lineage>
</organism>
<name>A0ABN2ABW4_9ACTN</name>
<evidence type="ECO:0000313" key="8">
    <source>
        <dbReference type="EMBL" id="GAA1515398.1"/>
    </source>
</evidence>
<dbReference type="CDD" id="cd00568">
    <property type="entry name" value="TPP_enzymes"/>
    <property type="match status" value="1"/>
</dbReference>
<evidence type="ECO:0000259" key="6">
    <source>
        <dbReference type="Pfam" id="PF02775"/>
    </source>
</evidence>
<evidence type="ECO:0000259" key="5">
    <source>
        <dbReference type="Pfam" id="PF00205"/>
    </source>
</evidence>
<dbReference type="Pfam" id="PF02775">
    <property type="entry name" value="TPP_enzyme_C"/>
    <property type="match status" value="1"/>
</dbReference>
<dbReference type="Pfam" id="PF00205">
    <property type="entry name" value="TPP_enzyme_M"/>
    <property type="match status" value="1"/>
</dbReference>
<evidence type="ECO:0000256" key="3">
    <source>
        <dbReference type="RuleBase" id="RU362132"/>
    </source>
</evidence>
<dbReference type="InterPro" id="IPR012000">
    <property type="entry name" value="Thiamin_PyroP_enz_cen_dom"/>
</dbReference>
<evidence type="ECO:0000259" key="7">
    <source>
        <dbReference type="Pfam" id="PF02776"/>
    </source>
</evidence>
<evidence type="ECO:0000256" key="4">
    <source>
        <dbReference type="SAM" id="MobiDB-lite"/>
    </source>
</evidence>
<sequence>MKLTGAQLLTSILTDAGVSVVSGIPGHTVTDFALAVGADDASFTRLLVRHEATATFAADVYHRISGRLMVPFTHAFPGAANGLTGVANAYADYSSMLWVTGNTASVGIGRGGYQELSRQVNDDLTQLIRPAVKRVWQPRTAGDLAHNALAALREATTGRPGPVALNVSQEIWSEEIEASRLPNTHGFLKAARPRPDASSVESAVRVLLEAERPLVLAGNGVNLARARVGLRALAERLGVPVATTATGKGAFPEDHPLSVGVLGWVGTGTANEAARSADVILVLGARLAETTASSWVPGATFTPGTRLIHADAELSGVANAYPVAEVLIGDLAATLDDLAAALGDASAPELDGWLAHLDQARTAWSTVVRRSRAPGRFGAIGTGAVVQALRTAYPGPLNMVNDCGKHHKWVVQQLQAREDDQIISSMGGASMGIGLAGAIGAALARPEAPTIAWLGDGGLAMSLAALPTVAEYRLPVLTVVIDDASYGVVHNTQMAAAGRSAFADFDGSGTHPDYRLDFTAVAQGCGIPARTVADPAELDAAFAWAKAQDGPAVLTVLSDKGSVQPSGGGQLRPLEDNSRRLVWS</sequence>
<dbReference type="Pfam" id="PF02776">
    <property type="entry name" value="TPP_enzyme_N"/>
    <property type="match status" value="1"/>
</dbReference>
<dbReference type="InterPro" id="IPR012001">
    <property type="entry name" value="Thiamin_PyroP_enz_TPP-bd_dom"/>
</dbReference>
<dbReference type="PANTHER" id="PTHR18968:SF13">
    <property type="entry name" value="ACETOLACTATE SYNTHASE CATALYTIC SUBUNIT, MITOCHONDRIAL"/>
    <property type="match status" value="1"/>
</dbReference>
<accession>A0ABN2ABW4</accession>